<reference evidence="1" key="1">
    <citation type="journal article" date="2015" name="Nature">
        <title>Complex archaea that bridge the gap between prokaryotes and eukaryotes.</title>
        <authorList>
            <person name="Spang A."/>
            <person name="Saw J.H."/>
            <person name="Jorgensen S.L."/>
            <person name="Zaremba-Niedzwiedzka K."/>
            <person name="Martijn J."/>
            <person name="Lind A.E."/>
            <person name="van Eijk R."/>
            <person name="Schleper C."/>
            <person name="Guy L."/>
            <person name="Ettema T.J."/>
        </authorList>
    </citation>
    <scope>NUCLEOTIDE SEQUENCE</scope>
</reference>
<name>A0A0F9NQW2_9ZZZZ</name>
<accession>A0A0F9NQW2</accession>
<comment type="caution">
    <text evidence="1">The sequence shown here is derived from an EMBL/GenBank/DDBJ whole genome shotgun (WGS) entry which is preliminary data.</text>
</comment>
<organism evidence="1">
    <name type="scientific">marine sediment metagenome</name>
    <dbReference type="NCBI Taxonomy" id="412755"/>
    <lineage>
        <taxon>unclassified sequences</taxon>
        <taxon>metagenomes</taxon>
        <taxon>ecological metagenomes</taxon>
    </lineage>
</organism>
<proteinExistence type="predicted"/>
<evidence type="ECO:0000313" key="1">
    <source>
        <dbReference type="EMBL" id="KKN14447.1"/>
    </source>
</evidence>
<gene>
    <name evidence="1" type="ORF">LCGC14_0995990</name>
</gene>
<dbReference type="EMBL" id="LAZR01003815">
    <property type="protein sequence ID" value="KKN14447.1"/>
    <property type="molecule type" value="Genomic_DNA"/>
</dbReference>
<dbReference type="AlphaFoldDB" id="A0A0F9NQW2"/>
<sequence>MAKCTECGGCVDRQTPIEDRNSLTILVFYCDFCLKSVYYDPVARRWISPADVEARVLHGE</sequence>
<protein>
    <submittedName>
        <fullName evidence="1">Uncharacterized protein</fullName>
    </submittedName>
</protein>